<comment type="caution">
    <text evidence="2">The sequence shown here is derived from an EMBL/GenBank/DDBJ whole genome shotgun (WGS) entry which is preliminary data.</text>
</comment>
<name>A0A511QR12_9VIBR</name>
<evidence type="ECO:0000313" key="2">
    <source>
        <dbReference type="EMBL" id="GEM79517.1"/>
    </source>
</evidence>
<sequence>MMNFSLMDHTHQTPVSENIINKCSDESRQSTARLLGEKVGHRVSRTDPLEDW</sequence>
<dbReference type="AlphaFoldDB" id="A0A511QR12"/>
<dbReference type="EMBL" id="BJXK01000006">
    <property type="protein sequence ID" value="GEM79517.1"/>
    <property type="molecule type" value="Genomic_DNA"/>
</dbReference>
<feature type="region of interest" description="Disordered" evidence="1">
    <location>
        <begin position="1"/>
        <end position="20"/>
    </location>
</feature>
<organism evidence="2 3">
    <name type="scientific">Vibrio superstes NBRC 103154</name>
    <dbReference type="NCBI Taxonomy" id="1219062"/>
    <lineage>
        <taxon>Bacteria</taxon>
        <taxon>Pseudomonadati</taxon>
        <taxon>Pseudomonadota</taxon>
        <taxon>Gammaproteobacteria</taxon>
        <taxon>Vibrionales</taxon>
        <taxon>Vibrionaceae</taxon>
        <taxon>Vibrio</taxon>
    </lineage>
</organism>
<proteinExistence type="predicted"/>
<gene>
    <name evidence="2" type="ORF">VSU01S_17620</name>
</gene>
<evidence type="ECO:0000313" key="3">
    <source>
        <dbReference type="Proteomes" id="UP000321113"/>
    </source>
</evidence>
<protein>
    <submittedName>
        <fullName evidence="2">Uncharacterized protein</fullName>
    </submittedName>
</protein>
<dbReference type="Proteomes" id="UP000321113">
    <property type="component" value="Unassembled WGS sequence"/>
</dbReference>
<accession>A0A511QR12</accession>
<keyword evidence="3" id="KW-1185">Reference proteome</keyword>
<reference evidence="2 3" key="1">
    <citation type="submission" date="2019-07" db="EMBL/GenBank/DDBJ databases">
        <title>Whole genome shotgun sequence of Vibrio superstes NBRC 103154.</title>
        <authorList>
            <person name="Hosoyama A."/>
            <person name="Uohara A."/>
            <person name="Ohji S."/>
            <person name="Ichikawa N."/>
        </authorList>
    </citation>
    <scope>NUCLEOTIDE SEQUENCE [LARGE SCALE GENOMIC DNA]</scope>
    <source>
        <strain evidence="2 3">NBRC 103154</strain>
    </source>
</reference>
<evidence type="ECO:0000256" key="1">
    <source>
        <dbReference type="SAM" id="MobiDB-lite"/>
    </source>
</evidence>